<feature type="transmembrane region" description="Helical" evidence="1">
    <location>
        <begin position="200"/>
        <end position="219"/>
    </location>
</feature>
<gene>
    <name evidence="2" type="ORF">E0H50_39465</name>
</gene>
<sequence length="304" mass="33209">MTRRWLIDLPSRIQLWTVEHELRRRPSSDPERLRNLDVLRAYRKSRAFPRNDTTLANTPYFVDRDGRHCAVGHLMRMSGDEDAVRRIAAEANLARIDDMDPAVLADWMQRSGLTKRELARIQPGYPHESQPLVDVLLYTAQLMIPLALLSFVVGRISVHRMALRRGLVVAGLVVCAALTILAMSARNSLAGSPGALELTVWYAAVLGPLVVTAVLVFLARGGRIADESIPSISGLLAGAVGTVLAAVYLVLDVVVPNPTETPPGRLSMGPDQPSFSSPPAVVALLFGFLAVAWSVRALRWGARD</sequence>
<keyword evidence="1" id="KW-0812">Transmembrane</keyword>
<dbReference type="Proteomes" id="UP000292695">
    <property type="component" value="Unassembled WGS sequence"/>
</dbReference>
<evidence type="ECO:0000313" key="3">
    <source>
        <dbReference type="Proteomes" id="UP000292695"/>
    </source>
</evidence>
<reference evidence="2 3" key="1">
    <citation type="submission" date="2019-02" db="EMBL/GenBank/DDBJ databases">
        <title>Kribbella capetownensis sp. nov. and Kribbella speibonae sp. nov., isolated from soil.</title>
        <authorList>
            <person name="Curtis S.M."/>
            <person name="Norton I."/>
            <person name="Everest G.J."/>
            <person name="Meyers P.R."/>
        </authorList>
    </citation>
    <scope>NUCLEOTIDE SEQUENCE [LARGE SCALE GENOMIC DNA]</scope>
    <source>
        <strain evidence="2 3">DSM 27082</strain>
    </source>
</reference>
<evidence type="ECO:0000256" key="1">
    <source>
        <dbReference type="SAM" id="Phobius"/>
    </source>
</evidence>
<feature type="transmembrane region" description="Helical" evidence="1">
    <location>
        <begin position="135"/>
        <end position="154"/>
    </location>
</feature>
<feature type="transmembrane region" description="Helical" evidence="1">
    <location>
        <begin position="275"/>
        <end position="295"/>
    </location>
</feature>
<feature type="transmembrane region" description="Helical" evidence="1">
    <location>
        <begin position="231"/>
        <end position="255"/>
    </location>
</feature>
<dbReference type="OrthoDB" id="5520648at2"/>
<dbReference type="AlphaFoldDB" id="A0A4R0HWT2"/>
<protein>
    <submittedName>
        <fullName evidence="2">Uncharacterized protein</fullName>
    </submittedName>
</protein>
<comment type="caution">
    <text evidence="2">The sequence shown here is derived from an EMBL/GenBank/DDBJ whole genome shotgun (WGS) entry which is preliminary data.</text>
</comment>
<keyword evidence="1" id="KW-1133">Transmembrane helix</keyword>
<evidence type="ECO:0000313" key="2">
    <source>
        <dbReference type="EMBL" id="TCC17218.1"/>
    </source>
</evidence>
<accession>A0A4R0HWT2</accession>
<feature type="transmembrane region" description="Helical" evidence="1">
    <location>
        <begin position="166"/>
        <end position="185"/>
    </location>
</feature>
<keyword evidence="1" id="KW-0472">Membrane</keyword>
<keyword evidence="3" id="KW-1185">Reference proteome</keyword>
<organism evidence="2 3">
    <name type="scientific">Kribbella sindirgiensis</name>
    <dbReference type="NCBI Taxonomy" id="1124744"/>
    <lineage>
        <taxon>Bacteria</taxon>
        <taxon>Bacillati</taxon>
        <taxon>Actinomycetota</taxon>
        <taxon>Actinomycetes</taxon>
        <taxon>Propionibacteriales</taxon>
        <taxon>Kribbellaceae</taxon>
        <taxon>Kribbella</taxon>
    </lineage>
</organism>
<proteinExistence type="predicted"/>
<name>A0A4R0HWT2_9ACTN</name>
<dbReference type="EMBL" id="SJKA01000026">
    <property type="protein sequence ID" value="TCC17218.1"/>
    <property type="molecule type" value="Genomic_DNA"/>
</dbReference>
<dbReference type="RefSeq" id="WP_131296276.1">
    <property type="nucleotide sequence ID" value="NZ_SJKA01000026.1"/>
</dbReference>